<dbReference type="GO" id="GO:0005886">
    <property type="term" value="C:plasma membrane"/>
    <property type="evidence" value="ECO:0007669"/>
    <property type="project" value="TreeGrafter"/>
</dbReference>
<dbReference type="Pfam" id="PF16457">
    <property type="entry name" value="PH_12"/>
    <property type="match status" value="1"/>
</dbReference>
<dbReference type="GO" id="GO:0016042">
    <property type="term" value="P:lipid catabolic process"/>
    <property type="evidence" value="ECO:0007669"/>
    <property type="project" value="UniProtKB-KW"/>
</dbReference>
<reference evidence="2" key="2">
    <citation type="submission" date="2025-09" db="UniProtKB">
        <authorList>
            <consortium name="Ensembl"/>
        </authorList>
    </citation>
    <scope>IDENTIFICATION</scope>
</reference>
<dbReference type="InterPro" id="IPR001849">
    <property type="entry name" value="PH_domain"/>
</dbReference>
<dbReference type="PROSITE" id="PS50003">
    <property type="entry name" value="PH_DOMAIN"/>
    <property type="match status" value="1"/>
</dbReference>
<dbReference type="SMART" id="SM00233">
    <property type="entry name" value="PH"/>
    <property type="match status" value="1"/>
</dbReference>
<dbReference type="GO" id="GO:0035556">
    <property type="term" value="P:intracellular signal transduction"/>
    <property type="evidence" value="ECO:0007669"/>
    <property type="project" value="InterPro"/>
</dbReference>
<dbReference type="Gene3D" id="2.30.29.30">
    <property type="entry name" value="Pleckstrin-homology domain (PH domain)/Phosphotyrosine-binding domain (PTB)"/>
    <property type="match status" value="1"/>
</dbReference>
<sequence>MEGDPDLQFLLSGGNLVKIRSNSWQKNRFYKLNEDCKTIWHDSHKIIRRSKTSLDDIDSVRRGRQSEGLNKHTDPSVEDRCFSIIFKGKKKNLDLMAADPEQAKKWVNGLEKVISNLQNLSRQMKKEWLINCMRKADKNKD</sequence>
<dbReference type="InterPro" id="IPR011993">
    <property type="entry name" value="PH-like_dom_sf"/>
</dbReference>
<evidence type="ECO:0000313" key="3">
    <source>
        <dbReference type="Proteomes" id="UP000261520"/>
    </source>
</evidence>
<dbReference type="AlphaFoldDB" id="A0A3B3ZML6"/>
<dbReference type="STRING" id="409849.ENSPMGP00000005795"/>
<dbReference type="Ensembl" id="ENSPMGT00000006156.1">
    <property type="protein sequence ID" value="ENSPMGP00000005795.1"/>
    <property type="gene ID" value="ENSPMGG00000004870.1"/>
</dbReference>
<evidence type="ECO:0000259" key="1">
    <source>
        <dbReference type="PROSITE" id="PS50003"/>
    </source>
</evidence>
<dbReference type="PANTHER" id="PTHR10336:SF210">
    <property type="entry name" value="1-PHOSPHATIDYLINOSITOL 4,5-BISPHOSPHATE PHOSPHODIESTERASE DELTA-1"/>
    <property type="match status" value="1"/>
</dbReference>
<organism evidence="2 3">
    <name type="scientific">Periophthalmus magnuspinnatus</name>
    <dbReference type="NCBI Taxonomy" id="409849"/>
    <lineage>
        <taxon>Eukaryota</taxon>
        <taxon>Metazoa</taxon>
        <taxon>Chordata</taxon>
        <taxon>Craniata</taxon>
        <taxon>Vertebrata</taxon>
        <taxon>Euteleostomi</taxon>
        <taxon>Actinopterygii</taxon>
        <taxon>Neopterygii</taxon>
        <taxon>Teleostei</taxon>
        <taxon>Neoteleostei</taxon>
        <taxon>Acanthomorphata</taxon>
        <taxon>Gobiaria</taxon>
        <taxon>Gobiiformes</taxon>
        <taxon>Gobioidei</taxon>
        <taxon>Gobiidae</taxon>
        <taxon>Oxudercinae</taxon>
        <taxon>Periophthalmus</taxon>
    </lineage>
</organism>
<proteinExistence type="predicted"/>
<dbReference type="GO" id="GO:0046872">
    <property type="term" value="F:metal ion binding"/>
    <property type="evidence" value="ECO:0007669"/>
    <property type="project" value="UniProtKB-KW"/>
</dbReference>
<accession>A0A3B3ZML6</accession>
<name>A0A3B3ZML6_9GOBI</name>
<protein>
    <recommendedName>
        <fullName evidence="1">PH domain-containing protein</fullName>
    </recommendedName>
</protein>
<dbReference type="PANTHER" id="PTHR10336">
    <property type="entry name" value="PHOSPHOINOSITIDE-SPECIFIC PHOSPHOLIPASE C FAMILY PROTEIN"/>
    <property type="match status" value="1"/>
</dbReference>
<evidence type="ECO:0000313" key="2">
    <source>
        <dbReference type="Ensembl" id="ENSPMGP00000005795.1"/>
    </source>
</evidence>
<feature type="domain" description="PH" evidence="1">
    <location>
        <begin position="9"/>
        <end position="115"/>
    </location>
</feature>
<dbReference type="GO" id="GO:0004435">
    <property type="term" value="F:phosphatidylinositol-4,5-bisphosphate phospholipase C activity"/>
    <property type="evidence" value="ECO:0007669"/>
    <property type="project" value="UniProtKB-EC"/>
</dbReference>
<reference evidence="2" key="1">
    <citation type="submission" date="2025-08" db="UniProtKB">
        <authorList>
            <consortium name="Ensembl"/>
        </authorList>
    </citation>
    <scope>IDENTIFICATION</scope>
</reference>
<dbReference type="Proteomes" id="UP000261520">
    <property type="component" value="Unplaced"/>
</dbReference>
<dbReference type="InterPro" id="IPR001192">
    <property type="entry name" value="PI-PLC_fam"/>
</dbReference>
<dbReference type="SUPFAM" id="SSF50729">
    <property type="entry name" value="PH domain-like"/>
    <property type="match status" value="1"/>
</dbReference>
<keyword evidence="3" id="KW-1185">Reference proteome</keyword>